<feature type="transmembrane region" description="Helical" evidence="7">
    <location>
        <begin position="100"/>
        <end position="124"/>
    </location>
</feature>
<evidence type="ECO:0000256" key="3">
    <source>
        <dbReference type="ARBA" id="ARBA00022692"/>
    </source>
</evidence>
<proteinExistence type="inferred from homology"/>
<sequence length="383" mass="43798">MDYEGNQSVSFEYLPEWFCQVIDLQKEKTCSEFDPNACIICEMLGSFFTGEKLWEVTSFGHIVCLLMWIVVVVIGAFGVVANILIMVSIWRMNTSRPFDILIMILAGYDMLCCASSFVGTTVHVALYQSWISKGFLTMHLFHKFTILTLLWRTASTYMAILITLERFLVLTYPFQTKKWFTSRSTLWLAFGVGILSIIVNIPRFLIFQVQPNNYLGIRSLDDFSYLIGYITVISRKSKMIGDFFDFIAPLPILLIFNVLSYIKVQKRQTNAAQKAEIEALKLFLPVVIAYFSTNVIPFVHFFVARSTKVYYRELNIGIGLCAVINSAVNFPIYCYQRPVFRKEAKSVIMKWYRLLLCTNEGKGEMALHESNASNSAESGSTNL</sequence>
<evidence type="ECO:0000259" key="8">
    <source>
        <dbReference type="PROSITE" id="PS50262"/>
    </source>
</evidence>
<dbReference type="PRINTS" id="PR00237">
    <property type="entry name" value="GPCRRHODOPSN"/>
</dbReference>
<evidence type="ECO:0000313" key="10">
    <source>
        <dbReference type="Proteomes" id="UP001642540"/>
    </source>
</evidence>
<evidence type="ECO:0000256" key="5">
    <source>
        <dbReference type="ARBA" id="ARBA00023136"/>
    </source>
</evidence>
<reference evidence="9 10" key="1">
    <citation type="submission" date="2024-08" db="EMBL/GenBank/DDBJ databases">
        <authorList>
            <person name="Cucini C."/>
            <person name="Frati F."/>
        </authorList>
    </citation>
    <scope>NUCLEOTIDE SEQUENCE [LARGE SCALE GENOMIC DNA]</scope>
</reference>
<dbReference type="InterPro" id="IPR052954">
    <property type="entry name" value="GPCR-Ligand_Int"/>
</dbReference>
<keyword evidence="10" id="KW-1185">Reference proteome</keyword>
<keyword evidence="6" id="KW-0807">Transducer</keyword>
<dbReference type="PANTHER" id="PTHR46641:SF2">
    <property type="entry name" value="FMRFAMIDE RECEPTOR"/>
    <property type="match status" value="1"/>
</dbReference>
<feature type="transmembrane region" description="Helical" evidence="7">
    <location>
        <begin position="59"/>
        <end position="88"/>
    </location>
</feature>
<feature type="transmembrane region" description="Helical" evidence="7">
    <location>
        <begin position="316"/>
        <end position="335"/>
    </location>
</feature>
<dbReference type="Gene3D" id="1.20.1070.10">
    <property type="entry name" value="Rhodopsin 7-helix transmembrane proteins"/>
    <property type="match status" value="1"/>
</dbReference>
<gene>
    <name evidence="9" type="ORF">ODALV1_LOCUS15699</name>
</gene>
<protein>
    <recommendedName>
        <fullName evidence="8">G-protein coupled receptors family 1 profile domain-containing protein</fullName>
    </recommendedName>
</protein>
<evidence type="ECO:0000256" key="2">
    <source>
        <dbReference type="ARBA" id="ARBA00010663"/>
    </source>
</evidence>
<evidence type="ECO:0000313" key="9">
    <source>
        <dbReference type="EMBL" id="CAL8112557.1"/>
    </source>
</evidence>
<dbReference type="PROSITE" id="PS00237">
    <property type="entry name" value="G_PROTEIN_RECEP_F1_1"/>
    <property type="match status" value="1"/>
</dbReference>
<keyword evidence="3 6" id="KW-0812">Transmembrane</keyword>
<evidence type="ECO:0000256" key="1">
    <source>
        <dbReference type="ARBA" id="ARBA00004370"/>
    </source>
</evidence>
<dbReference type="EMBL" id="CAXLJM020000048">
    <property type="protein sequence ID" value="CAL8112557.1"/>
    <property type="molecule type" value="Genomic_DNA"/>
</dbReference>
<dbReference type="PROSITE" id="PS50262">
    <property type="entry name" value="G_PROTEIN_RECEP_F1_2"/>
    <property type="match status" value="1"/>
</dbReference>
<feature type="transmembrane region" description="Helical" evidence="7">
    <location>
        <begin position="144"/>
        <end position="164"/>
    </location>
</feature>
<feature type="transmembrane region" description="Helical" evidence="7">
    <location>
        <begin position="185"/>
        <end position="206"/>
    </location>
</feature>
<feature type="transmembrane region" description="Helical" evidence="7">
    <location>
        <begin position="282"/>
        <end position="304"/>
    </location>
</feature>
<evidence type="ECO:0000256" key="6">
    <source>
        <dbReference type="RuleBase" id="RU000688"/>
    </source>
</evidence>
<dbReference type="InterPro" id="IPR000276">
    <property type="entry name" value="GPCR_Rhodpsn"/>
</dbReference>
<keyword evidence="5 7" id="KW-0472">Membrane</keyword>
<feature type="domain" description="G-protein coupled receptors family 1 profile" evidence="8">
    <location>
        <begin position="81"/>
        <end position="333"/>
    </location>
</feature>
<evidence type="ECO:0000256" key="7">
    <source>
        <dbReference type="SAM" id="Phobius"/>
    </source>
</evidence>
<dbReference type="PANTHER" id="PTHR46641">
    <property type="entry name" value="FMRFAMIDE RECEPTOR-RELATED"/>
    <property type="match status" value="1"/>
</dbReference>
<dbReference type="SUPFAM" id="SSF81321">
    <property type="entry name" value="Family A G protein-coupled receptor-like"/>
    <property type="match status" value="1"/>
</dbReference>
<accession>A0ABP1R003</accession>
<organism evidence="9 10">
    <name type="scientific">Orchesella dallaii</name>
    <dbReference type="NCBI Taxonomy" id="48710"/>
    <lineage>
        <taxon>Eukaryota</taxon>
        <taxon>Metazoa</taxon>
        <taxon>Ecdysozoa</taxon>
        <taxon>Arthropoda</taxon>
        <taxon>Hexapoda</taxon>
        <taxon>Collembola</taxon>
        <taxon>Entomobryomorpha</taxon>
        <taxon>Entomobryoidea</taxon>
        <taxon>Orchesellidae</taxon>
        <taxon>Orchesellinae</taxon>
        <taxon>Orchesella</taxon>
    </lineage>
</organism>
<dbReference type="Pfam" id="PF00001">
    <property type="entry name" value="7tm_1"/>
    <property type="match status" value="1"/>
</dbReference>
<keyword evidence="4 7" id="KW-1133">Transmembrane helix</keyword>
<dbReference type="InterPro" id="IPR017452">
    <property type="entry name" value="GPCR_Rhodpsn_7TM"/>
</dbReference>
<comment type="similarity">
    <text evidence="2 6">Belongs to the G-protein coupled receptor 1 family.</text>
</comment>
<feature type="transmembrane region" description="Helical" evidence="7">
    <location>
        <begin position="243"/>
        <end position="262"/>
    </location>
</feature>
<name>A0ABP1R003_9HEXA</name>
<evidence type="ECO:0000256" key="4">
    <source>
        <dbReference type="ARBA" id="ARBA00022989"/>
    </source>
</evidence>
<dbReference type="Proteomes" id="UP001642540">
    <property type="component" value="Unassembled WGS sequence"/>
</dbReference>
<keyword evidence="6" id="KW-0675">Receptor</keyword>
<keyword evidence="6" id="KW-0297">G-protein coupled receptor</keyword>
<comment type="caution">
    <text evidence="9">The sequence shown here is derived from an EMBL/GenBank/DDBJ whole genome shotgun (WGS) entry which is preliminary data.</text>
</comment>
<comment type="subcellular location">
    <subcellularLocation>
        <location evidence="1">Membrane</location>
    </subcellularLocation>
</comment>